<dbReference type="STRING" id="1317121.ATO11_08815"/>
<dbReference type="Proteomes" id="UP000036938">
    <property type="component" value="Unassembled WGS sequence"/>
</dbReference>
<evidence type="ECO:0000256" key="1">
    <source>
        <dbReference type="ARBA" id="ARBA00004613"/>
    </source>
</evidence>
<evidence type="ECO:0000256" key="8">
    <source>
        <dbReference type="ARBA" id="ARBA00023326"/>
    </source>
</evidence>
<dbReference type="PANTHER" id="PTHR38050">
    <property type="match status" value="1"/>
</dbReference>
<evidence type="ECO:0000256" key="3">
    <source>
        <dbReference type="ARBA" id="ARBA00022525"/>
    </source>
</evidence>
<keyword evidence="11" id="KW-1185">Reference proteome</keyword>
<name>A0A0L1JRW0_9RHOB</name>
<gene>
    <name evidence="10" type="ORF">ATO11_08815</name>
</gene>
<dbReference type="InterPro" id="IPR029058">
    <property type="entry name" value="AB_hydrolase_fold"/>
</dbReference>
<dbReference type="EMBL" id="AQQZ01000003">
    <property type="protein sequence ID" value="KNG94466.1"/>
    <property type="molecule type" value="Genomic_DNA"/>
</dbReference>
<dbReference type="GO" id="GO:0030600">
    <property type="term" value="F:feruloyl esterase activity"/>
    <property type="evidence" value="ECO:0007669"/>
    <property type="project" value="InterPro"/>
</dbReference>
<evidence type="ECO:0000313" key="10">
    <source>
        <dbReference type="EMBL" id="KNG94466.1"/>
    </source>
</evidence>
<dbReference type="PANTHER" id="PTHR38050:SF1">
    <property type="entry name" value="FERULOYL ESTERASE C"/>
    <property type="match status" value="1"/>
</dbReference>
<evidence type="ECO:0000256" key="9">
    <source>
        <dbReference type="ARBA" id="ARBA00025250"/>
    </source>
</evidence>
<dbReference type="PATRIC" id="fig|1317121.7.peg.2374"/>
<evidence type="ECO:0000256" key="4">
    <source>
        <dbReference type="ARBA" id="ARBA00022651"/>
    </source>
</evidence>
<reference evidence="10 11" key="1">
    <citation type="journal article" date="2015" name="Int. J. Syst. Evol. Microbiol.">
        <title>Aestuariivita atlantica sp. nov., isolated from deep sea sediment of the Atlantic Ocean.</title>
        <authorList>
            <person name="Li G."/>
            <person name="Lai Q."/>
            <person name="Du Y."/>
            <person name="Liu X."/>
            <person name="Sun F."/>
            <person name="Shao Z."/>
        </authorList>
    </citation>
    <scope>NUCLEOTIDE SEQUENCE [LARGE SCALE GENOMIC DNA]</scope>
    <source>
        <strain evidence="10 11">22II-S11-z3</strain>
    </source>
</reference>
<dbReference type="AlphaFoldDB" id="A0A0L1JRW0"/>
<keyword evidence="5" id="KW-0732">Signal</keyword>
<evidence type="ECO:0000256" key="7">
    <source>
        <dbReference type="ARBA" id="ARBA00023277"/>
    </source>
</evidence>
<accession>A0A0L1JRW0</accession>
<keyword evidence="4" id="KW-0858">Xylan degradation</keyword>
<evidence type="ECO:0000256" key="5">
    <source>
        <dbReference type="ARBA" id="ARBA00022729"/>
    </source>
</evidence>
<dbReference type="SUPFAM" id="SSF53474">
    <property type="entry name" value="alpha/beta-Hydrolases"/>
    <property type="match status" value="1"/>
</dbReference>
<protein>
    <submittedName>
        <fullName evidence="10">Polyhydroxybutyrate depolymerase</fullName>
    </submittedName>
</protein>
<comment type="similarity">
    <text evidence="2">Belongs to the faeC family.</text>
</comment>
<comment type="function">
    <text evidence="9">Involved in degradation of plant cell walls. Hydrolyzes the feruloyl-arabinose ester bond in arabinoxylans, and the feruloyl-galactose ester bond in pectin. Active against paranitrophenyl-acetate, methyl ferulate and wheat arabinoxylan.</text>
</comment>
<keyword evidence="6" id="KW-0378">Hydrolase</keyword>
<keyword evidence="7" id="KW-0119">Carbohydrate metabolism</keyword>
<dbReference type="Gene3D" id="3.40.50.1820">
    <property type="entry name" value="alpha/beta hydrolase"/>
    <property type="match status" value="1"/>
</dbReference>
<comment type="caution">
    <text evidence="10">The sequence shown here is derived from an EMBL/GenBank/DDBJ whole genome shotgun (WGS) entry which is preliminary data.</text>
</comment>
<evidence type="ECO:0000256" key="6">
    <source>
        <dbReference type="ARBA" id="ARBA00022801"/>
    </source>
</evidence>
<sequence>MFLLCLPSLAIAERCTGQTPCEIPEGSYHVREPDGWDGTSPLPVLLHFHGWQRQGTLIVNHARIAGHTRRRGVLLVAPNGPGRSWDWWNRDTANIALGRAVLEDVKARYPVDTDRIYVSGYSWGGSMAWRFVCADGADVAALLSISGTIDQDEDCATAPREVRHVHGLSDTVMPYPTGPGGDEMEPVALWRRAFGCGAAMREGTWQAVPWLRLERFAWEDCATGRVTLDQHGGGHFIPHGWIGWQLDQLMGREPRYP</sequence>
<organism evidence="10 11">
    <name type="scientific">Pseudaestuariivita atlantica</name>
    <dbReference type="NCBI Taxonomy" id="1317121"/>
    <lineage>
        <taxon>Bacteria</taxon>
        <taxon>Pseudomonadati</taxon>
        <taxon>Pseudomonadota</taxon>
        <taxon>Alphaproteobacteria</taxon>
        <taxon>Rhodobacterales</taxon>
        <taxon>Paracoccaceae</taxon>
        <taxon>Pseudaestuariivita</taxon>
    </lineage>
</organism>
<dbReference type="GO" id="GO:0005576">
    <property type="term" value="C:extracellular region"/>
    <property type="evidence" value="ECO:0007669"/>
    <property type="project" value="UniProtKB-SubCell"/>
</dbReference>
<dbReference type="GO" id="GO:0045493">
    <property type="term" value="P:xylan catabolic process"/>
    <property type="evidence" value="ECO:0007669"/>
    <property type="project" value="UniProtKB-KW"/>
</dbReference>
<proteinExistence type="inferred from homology"/>
<keyword evidence="3" id="KW-0964">Secreted</keyword>
<keyword evidence="8" id="KW-0624">Polysaccharide degradation</keyword>
<evidence type="ECO:0000256" key="2">
    <source>
        <dbReference type="ARBA" id="ARBA00010278"/>
    </source>
</evidence>
<dbReference type="InterPro" id="IPR043595">
    <property type="entry name" value="FaeB/C/D"/>
</dbReference>
<evidence type="ECO:0000313" key="11">
    <source>
        <dbReference type="Proteomes" id="UP000036938"/>
    </source>
</evidence>
<comment type="subcellular location">
    <subcellularLocation>
        <location evidence="1">Secreted</location>
    </subcellularLocation>
</comment>